<keyword evidence="11" id="KW-1185">Reference proteome</keyword>
<comment type="caution">
    <text evidence="10">The sequence shown here is derived from an EMBL/GenBank/DDBJ whole genome shotgun (WGS) entry which is preliminary data.</text>
</comment>
<evidence type="ECO:0000256" key="6">
    <source>
        <dbReference type="ARBA" id="ARBA00023136"/>
    </source>
</evidence>
<evidence type="ECO:0000256" key="4">
    <source>
        <dbReference type="ARBA" id="ARBA00022692"/>
    </source>
</evidence>
<gene>
    <name evidence="10" type="ORF">EHYA_02023</name>
</gene>
<evidence type="ECO:0000256" key="8">
    <source>
        <dbReference type="SAM" id="Phobius"/>
    </source>
</evidence>
<reference evidence="10 11" key="1">
    <citation type="submission" date="2018-12" db="EMBL/GenBank/DDBJ databases">
        <title>Draft genome sequence of Embleya hyalina NBRC 13850T.</title>
        <authorList>
            <person name="Komaki H."/>
            <person name="Hosoyama A."/>
            <person name="Kimura A."/>
            <person name="Ichikawa N."/>
            <person name="Tamura T."/>
        </authorList>
    </citation>
    <scope>NUCLEOTIDE SEQUENCE [LARGE SCALE GENOMIC DNA]</scope>
    <source>
        <strain evidence="10 11">NBRC 13850</strain>
    </source>
</reference>
<dbReference type="GO" id="GO:0005886">
    <property type="term" value="C:plasma membrane"/>
    <property type="evidence" value="ECO:0007669"/>
    <property type="project" value="UniProtKB-SubCell"/>
</dbReference>
<feature type="transmembrane region" description="Helical" evidence="8">
    <location>
        <begin position="16"/>
        <end position="33"/>
    </location>
</feature>
<dbReference type="Pfam" id="PF09335">
    <property type="entry name" value="VTT_dom"/>
    <property type="match status" value="1"/>
</dbReference>
<dbReference type="Proteomes" id="UP000286931">
    <property type="component" value="Unassembled WGS sequence"/>
</dbReference>
<evidence type="ECO:0000313" key="11">
    <source>
        <dbReference type="Proteomes" id="UP000286931"/>
    </source>
</evidence>
<keyword evidence="6 8" id="KW-0472">Membrane</keyword>
<sequence>MDAWFDPIMDFAGSPWAYPIVFLAALLDAMLPILPSESALIACGVFATATGFSPNLFLLVVAGALGAFLGDNITYAIGRRAEPFANRHMLDGERGRRARKRAERWLAERGGVMIVVGRYIPGGRTAVALVAGMVEYPVARFRTFTAIAALAWATYGVLLGFWGGSAFKDNPLMGIAAGLATAAAITVLIEVVRRVVTARDRRRRKAAGTRPGNDDTREDAESPVS</sequence>
<dbReference type="PANTHER" id="PTHR42709:SF6">
    <property type="entry name" value="UNDECAPRENYL PHOSPHATE TRANSPORTER A"/>
    <property type="match status" value="1"/>
</dbReference>
<feature type="domain" description="VTT" evidence="9">
    <location>
        <begin position="34"/>
        <end position="160"/>
    </location>
</feature>
<evidence type="ECO:0000256" key="5">
    <source>
        <dbReference type="ARBA" id="ARBA00022989"/>
    </source>
</evidence>
<evidence type="ECO:0000259" key="9">
    <source>
        <dbReference type="Pfam" id="PF09335"/>
    </source>
</evidence>
<feature type="transmembrane region" description="Helical" evidence="8">
    <location>
        <begin position="175"/>
        <end position="196"/>
    </location>
</feature>
<dbReference type="RefSeq" id="WP_126636537.1">
    <property type="nucleotide sequence ID" value="NZ_BIFH01000015.1"/>
</dbReference>
<evidence type="ECO:0000256" key="3">
    <source>
        <dbReference type="ARBA" id="ARBA00022475"/>
    </source>
</evidence>
<name>A0A401YIC1_9ACTN</name>
<dbReference type="InterPro" id="IPR032816">
    <property type="entry name" value="VTT_dom"/>
</dbReference>
<dbReference type="AlphaFoldDB" id="A0A401YIC1"/>
<evidence type="ECO:0000256" key="7">
    <source>
        <dbReference type="SAM" id="MobiDB-lite"/>
    </source>
</evidence>
<keyword evidence="3" id="KW-1003">Cell membrane</keyword>
<accession>A0A401YIC1</accession>
<protein>
    <recommendedName>
        <fullName evidence="9">VTT domain-containing protein</fullName>
    </recommendedName>
</protein>
<evidence type="ECO:0000256" key="2">
    <source>
        <dbReference type="ARBA" id="ARBA00010792"/>
    </source>
</evidence>
<evidence type="ECO:0000256" key="1">
    <source>
        <dbReference type="ARBA" id="ARBA00004651"/>
    </source>
</evidence>
<feature type="transmembrane region" description="Helical" evidence="8">
    <location>
        <begin position="143"/>
        <end position="163"/>
    </location>
</feature>
<organism evidence="10 11">
    <name type="scientific">Embleya hyalina</name>
    <dbReference type="NCBI Taxonomy" id="516124"/>
    <lineage>
        <taxon>Bacteria</taxon>
        <taxon>Bacillati</taxon>
        <taxon>Actinomycetota</taxon>
        <taxon>Actinomycetes</taxon>
        <taxon>Kitasatosporales</taxon>
        <taxon>Streptomycetaceae</taxon>
        <taxon>Embleya</taxon>
    </lineage>
</organism>
<dbReference type="InterPro" id="IPR051311">
    <property type="entry name" value="DedA_domain"/>
</dbReference>
<keyword evidence="5 8" id="KW-1133">Transmembrane helix</keyword>
<feature type="transmembrane region" description="Helical" evidence="8">
    <location>
        <begin position="39"/>
        <end position="70"/>
    </location>
</feature>
<dbReference type="PANTHER" id="PTHR42709">
    <property type="entry name" value="ALKALINE PHOSPHATASE LIKE PROTEIN"/>
    <property type="match status" value="1"/>
</dbReference>
<proteinExistence type="inferred from homology"/>
<comment type="similarity">
    <text evidence="2">Belongs to the DedA family.</text>
</comment>
<dbReference type="EMBL" id="BIFH01000015">
    <property type="protein sequence ID" value="GCD94362.1"/>
    <property type="molecule type" value="Genomic_DNA"/>
</dbReference>
<feature type="region of interest" description="Disordered" evidence="7">
    <location>
        <begin position="202"/>
        <end position="225"/>
    </location>
</feature>
<dbReference type="OrthoDB" id="162303at2"/>
<keyword evidence="4 8" id="KW-0812">Transmembrane</keyword>
<evidence type="ECO:0000313" key="10">
    <source>
        <dbReference type="EMBL" id="GCD94362.1"/>
    </source>
</evidence>
<comment type="subcellular location">
    <subcellularLocation>
        <location evidence="1">Cell membrane</location>
        <topology evidence="1">Multi-pass membrane protein</topology>
    </subcellularLocation>
</comment>